<dbReference type="GO" id="GO:0005576">
    <property type="term" value="C:extracellular region"/>
    <property type="evidence" value="ECO:0007669"/>
    <property type="project" value="UniProtKB-SubCell"/>
</dbReference>
<dbReference type="PANTHER" id="PTHR13246:SF1">
    <property type="entry name" value="CYTOSOLIC ENDO-BETA-N-ACETYLGLUCOSAMINIDASE"/>
    <property type="match status" value="1"/>
</dbReference>
<dbReference type="GO" id="GO:0005829">
    <property type="term" value="C:cytosol"/>
    <property type="evidence" value="ECO:0007669"/>
    <property type="project" value="UniProtKB-SubCell"/>
</dbReference>
<evidence type="ECO:0000256" key="6">
    <source>
        <dbReference type="ARBA" id="ARBA00022525"/>
    </source>
</evidence>
<dbReference type="FunFam" id="3.20.20.80:FF:000043">
    <property type="entry name" value="cytosolic endo-beta-N-acetylglucosaminidase"/>
    <property type="match status" value="1"/>
</dbReference>
<evidence type="ECO:0000256" key="4">
    <source>
        <dbReference type="ARBA" id="ARBA00012566"/>
    </source>
</evidence>
<evidence type="ECO:0000256" key="10">
    <source>
        <dbReference type="ARBA" id="ARBA00034414"/>
    </source>
</evidence>
<dbReference type="InterPro" id="IPR032979">
    <property type="entry name" value="ENGase"/>
</dbReference>
<dbReference type="InterPro" id="IPR001073">
    <property type="entry name" value="C1q_dom"/>
</dbReference>
<evidence type="ECO:0000256" key="8">
    <source>
        <dbReference type="ARBA" id="ARBA00022801"/>
    </source>
</evidence>
<dbReference type="Pfam" id="PF25529">
    <property type="entry name" value="Ig_ENGASE1_C"/>
    <property type="match status" value="1"/>
</dbReference>
<feature type="compositionally biased region" description="Gly residues" evidence="13">
    <location>
        <begin position="1"/>
        <end position="12"/>
    </location>
</feature>
<name>A0A151MVP5_ALLMI</name>
<keyword evidence="6" id="KW-0964">Secreted</keyword>
<dbReference type="CDD" id="cd06547">
    <property type="entry name" value="GH85_ENGase"/>
    <property type="match status" value="1"/>
</dbReference>
<gene>
    <name evidence="15" type="primary">ENGASE</name>
    <name evidence="15" type="ORF">Y1Q_0013918</name>
</gene>
<dbReference type="InterPro" id="IPR008160">
    <property type="entry name" value="Collagen"/>
</dbReference>
<dbReference type="Proteomes" id="UP000050525">
    <property type="component" value="Unassembled WGS sequence"/>
</dbReference>
<dbReference type="SUPFAM" id="SSF49842">
    <property type="entry name" value="TNF-like"/>
    <property type="match status" value="1"/>
</dbReference>
<dbReference type="InterPro" id="IPR008983">
    <property type="entry name" value="Tumour_necrosis_fac-like_dom"/>
</dbReference>
<dbReference type="Gene3D" id="2.60.120.40">
    <property type="match status" value="1"/>
</dbReference>
<keyword evidence="16" id="KW-1185">Reference proteome</keyword>
<evidence type="ECO:0000256" key="1">
    <source>
        <dbReference type="ARBA" id="ARBA00004514"/>
    </source>
</evidence>
<evidence type="ECO:0000313" key="16">
    <source>
        <dbReference type="Proteomes" id="UP000050525"/>
    </source>
</evidence>
<dbReference type="Pfam" id="PF00386">
    <property type="entry name" value="C1q"/>
    <property type="match status" value="1"/>
</dbReference>
<feature type="domain" description="C1q" evidence="14">
    <location>
        <begin position="115"/>
        <end position="255"/>
    </location>
</feature>
<protein>
    <recommendedName>
        <fullName evidence="12">Cytosolic endo-beta-N-acetylglucosaminidase</fullName>
        <ecNumber evidence="4">3.2.1.96</ecNumber>
    </recommendedName>
</protein>
<dbReference type="InterPro" id="IPR005201">
    <property type="entry name" value="TIM_ENGase"/>
</dbReference>
<evidence type="ECO:0000256" key="9">
    <source>
        <dbReference type="ARBA" id="ARBA00023295"/>
    </source>
</evidence>
<reference evidence="15 16" key="1">
    <citation type="journal article" date="2012" name="Genome Biol.">
        <title>Sequencing three crocodilian genomes to illuminate the evolution of archosaurs and amniotes.</title>
        <authorList>
            <person name="St John J.A."/>
            <person name="Braun E.L."/>
            <person name="Isberg S.R."/>
            <person name="Miles L.G."/>
            <person name="Chong A.Y."/>
            <person name="Gongora J."/>
            <person name="Dalzell P."/>
            <person name="Moran C."/>
            <person name="Bed'hom B."/>
            <person name="Abzhanov A."/>
            <person name="Burgess S.C."/>
            <person name="Cooksey A.M."/>
            <person name="Castoe T.A."/>
            <person name="Crawford N.G."/>
            <person name="Densmore L.D."/>
            <person name="Drew J.C."/>
            <person name="Edwards S.V."/>
            <person name="Faircloth B.C."/>
            <person name="Fujita M.K."/>
            <person name="Greenwold M.J."/>
            <person name="Hoffmann F.G."/>
            <person name="Howard J.M."/>
            <person name="Iguchi T."/>
            <person name="Janes D.E."/>
            <person name="Khan S.Y."/>
            <person name="Kohno S."/>
            <person name="de Koning A.J."/>
            <person name="Lance S.L."/>
            <person name="McCarthy F.M."/>
            <person name="McCormack J.E."/>
            <person name="Merchant M.E."/>
            <person name="Peterson D.G."/>
            <person name="Pollock D.D."/>
            <person name="Pourmand N."/>
            <person name="Raney B.J."/>
            <person name="Roessler K.A."/>
            <person name="Sanford J.R."/>
            <person name="Sawyer R.H."/>
            <person name="Schmidt C.J."/>
            <person name="Triplett E.W."/>
            <person name="Tuberville T.D."/>
            <person name="Venegas-Anaya M."/>
            <person name="Howard J.T."/>
            <person name="Jarvis E.D."/>
            <person name="Guillette L.J.Jr."/>
            <person name="Glenn T.C."/>
            <person name="Green R.E."/>
            <person name="Ray D.A."/>
        </authorList>
    </citation>
    <scope>NUCLEOTIDE SEQUENCE [LARGE SCALE GENOMIC DNA]</scope>
    <source>
        <strain evidence="15">KSC_2009_1</strain>
    </source>
</reference>
<dbReference type="Gene3D" id="2.60.120.260">
    <property type="entry name" value="Galactose-binding domain-like"/>
    <property type="match status" value="1"/>
</dbReference>
<dbReference type="eggNOG" id="ENOG502QT5D">
    <property type="taxonomic scope" value="Eukaryota"/>
</dbReference>
<evidence type="ECO:0000256" key="2">
    <source>
        <dbReference type="ARBA" id="ARBA00004613"/>
    </source>
</evidence>
<dbReference type="STRING" id="8496.A0A151MVP5"/>
<keyword evidence="8" id="KW-0378">Hydrolase</keyword>
<comment type="subcellular location">
    <subcellularLocation>
        <location evidence="1">Cytoplasm</location>
        <location evidence="1">Cytosol</location>
    </subcellularLocation>
    <subcellularLocation>
        <location evidence="2">Secreted</location>
    </subcellularLocation>
</comment>
<keyword evidence="5" id="KW-0963">Cytoplasm</keyword>
<evidence type="ECO:0000256" key="7">
    <source>
        <dbReference type="ARBA" id="ARBA00022729"/>
    </source>
</evidence>
<dbReference type="EC" id="3.2.1.96" evidence="4"/>
<comment type="function">
    <text evidence="11">Endoglycosidase that releases N-glycans from glycoproteins by cleaving the beta-1,4-glycosidic bond in the N,N'-diacetylchitobiose core. Involved in the processing of free oligosaccharides in the cytosol.</text>
</comment>
<keyword evidence="9" id="KW-0326">Glycosidase</keyword>
<feature type="region of interest" description="Disordered" evidence="13">
    <location>
        <begin position="724"/>
        <end position="743"/>
    </location>
</feature>
<comment type="similarity">
    <text evidence="3">Belongs to the glycosyl hydrolase 85 family.</text>
</comment>
<dbReference type="PRINTS" id="PR00007">
    <property type="entry name" value="COMPLEMNTC1Q"/>
</dbReference>
<keyword evidence="7" id="KW-0732">Signal</keyword>
<evidence type="ECO:0000256" key="13">
    <source>
        <dbReference type="SAM" id="MobiDB-lite"/>
    </source>
</evidence>
<evidence type="ECO:0000256" key="5">
    <source>
        <dbReference type="ARBA" id="ARBA00022490"/>
    </source>
</evidence>
<dbReference type="Gene3D" id="3.20.20.80">
    <property type="entry name" value="Glycosidases"/>
    <property type="match status" value="1"/>
</dbReference>
<dbReference type="PROSITE" id="PS50871">
    <property type="entry name" value="C1Q"/>
    <property type="match status" value="1"/>
</dbReference>
<feature type="region of interest" description="Disordered" evidence="13">
    <location>
        <begin position="1"/>
        <end position="23"/>
    </location>
</feature>
<dbReference type="AlphaFoldDB" id="A0A151MVP5"/>
<dbReference type="GO" id="GO:0033925">
    <property type="term" value="F:mannosyl-glycoprotein endo-beta-N-acetylglucosaminidase activity"/>
    <property type="evidence" value="ECO:0007669"/>
    <property type="project" value="UniProtKB-EC"/>
</dbReference>
<evidence type="ECO:0000313" key="15">
    <source>
        <dbReference type="EMBL" id="KYO28572.1"/>
    </source>
</evidence>
<evidence type="ECO:0000256" key="12">
    <source>
        <dbReference type="ARBA" id="ARBA00072457"/>
    </source>
</evidence>
<evidence type="ECO:0000256" key="3">
    <source>
        <dbReference type="ARBA" id="ARBA00007849"/>
    </source>
</evidence>
<proteinExistence type="inferred from homology"/>
<evidence type="ECO:0000259" key="14">
    <source>
        <dbReference type="PROSITE" id="PS50871"/>
    </source>
</evidence>
<dbReference type="EMBL" id="AKHW03004886">
    <property type="protein sequence ID" value="KYO28572.1"/>
    <property type="molecule type" value="Genomic_DNA"/>
</dbReference>
<dbReference type="Pfam" id="PF03644">
    <property type="entry name" value="Glyco_hydro_85"/>
    <property type="match status" value="1"/>
</dbReference>
<comment type="caution">
    <text evidence="15">The sequence shown here is derived from an EMBL/GenBank/DDBJ whole genome shotgun (WGS) entry which is preliminary data.</text>
</comment>
<sequence>MPAGPRAGGGSGRSPLRCGSPHRVGAALLPGRTEWARERYSRQPQCVRCCDTPEQPPPLYQPVAQINMTILKGEKGDMGERGLQGKFGKPGMTGNRGHVGAKGQKGSVGATGERCKSHYAAFSVGRRKPLHSNAYYQTLIFDTEFVNLYGHFNMFTGKFYCYVPGIYYFSLHVHTWNQKETYLHLMHNAEAAVVLYAQASDRSIMQSQSIMLELREQDEVWVRLFKGERDNAIFSDEFDTYVTFSGHLVNSPSAAKGQGTTVVHRTVSYTPEPLPARHFDTDTTEPVSFYLSSLEELVAWKPTRDDDFNVAATPLAARQPPLHSKRPRTLVCHDMKGGYLEDRFIQGSATRSPYVFYHWQYIDIFVYFSHHVVTIPPVGWTNAAHRNGVSVLGTFITEWTEGKKTCESFLAGQAEAYSAVAKQLARIASFYRFDGWLVNIENELSEAAVRTLPLFLRQLKEQLGRLVPGGLVLWYDSVLRSGQLKWQNELNEENRVFFDACDGLFTNYNWKEEHLERTRAQAGERWADVYVGIDIFARGDVVGGGFDTDKSLRLIRKHGLSAALFAPGWVYEHLGATDFLPNEDKFWGLLTEQLSTHSIGTLPLHTSFNLGMGTGRFSSGQEVVVSPWYNLSAQEIQPLFTEHRGPGGGPRTHCCLRDAWEGGSSLLVAGAIPPDAEHVAVRLFSFQTPAPPKLFLSLLYKLEEPQAGVTVALELATRDSGSCRVGDIEPTRRHQPRPLPGPPPGLSTMLSTCGEQSTQGWMNQCYELELQDCALHELSLVLAHRPASPHETPFSCRLGEIWVLDADMIPASPPLVRHLEASQLRWRRGPGPDELLLSLTLRWAYPTSLARGFRIHNQRAAEPQRLLGLAYAPLYRAVDVPVPAVGPGQSGTVVFLVEPVLPEGFPVEPAAWGHLLLGYSSP</sequence>
<dbReference type="InterPro" id="IPR057882">
    <property type="entry name" value="ENGase_C"/>
</dbReference>
<dbReference type="Pfam" id="PF01391">
    <property type="entry name" value="Collagen"/>
    <property type="match status" value="1"/>
</dbReference>
<dbReference type="FunFam" id="2.60.120.40:FF:000029">
    <property type="entry name" value="Complement C1q tumor necrosis factor-related protein 1"/>
    <property type="match status" value="1"/>
</dbReference>
<organism evidence="15 16">
    <name type="scientific">Alligator mississippiensis</name>
    <name type="common">American alligator</name>
    <dbReference type="NCBI Taxonomy" id="8496"/>
    <lineage>
        <taxon>Eukaryota</taxon>
        <taxon>Metazoa</taxon>
        <taxon>Chordata</taxon>
        <taxon>Craniata</taxon>
        <taxon>Vertebrata</taxon>
        <taxon>Euteleostomi</taxon>
        <taxon>Archelosauria</taxon>
        <taxon>Archosauria</taxon>
        <taxon>Crocodylia</taxon>
        <taxon>Alligatoridae</taxon>
        <taxon>Alligatorinae</taxon>
        <taxon>Alligator</taxon>
    </lineage>
</organism>
<dbReference type="SMART" id="SM00110">
    <property type="entry name" value="C1Q"/>
    <property type="match status" value="1"/>
</dbReference>
<evidence type="ECO:0000256" key="11">
    <source>
        <dbReference type="ARBA" id="ARBA00054935"/>
    </source>
</evidence>
<dbReference type="PANTHER" id="PTHR13246">
    <property type="entry name" value="ENDO BETA N-ACETYLGLUCOSAMINIDASE"/>
    <property type="match status" value="1"/>
</dbReference>
<accession>A0A151MVP5</accession>
<comment type="catalytic activity">
    <reaction evidence="10">
        <text>an N(4)-(oligosaccharide-(1-&gt;3)-[oligosaccharide-(1-&gt;6)]-beta-D-Man-(1-&gt;4)-beta-D-GlcNAc-(1-&gt;4)-alpha-D-GlcNAc)-L-asparaginyl-[protein] + H2O = an oligosaccharide-(1-&gt;3)-[oligosaccharide-(1-&gt;6)]-beta-D-Man-(1-&gt;4)-D-GlcNAc + N(4)-(N-acetyl-beta-D-glucosaminyl)-L-asparaginyl-[protein]</text>
        <dbReference type="Rhea" id="RHEA:73067"/>
        <dbReference type="Rhea" id="RHEA-COMP:12603"/>
        <dbReference type="Rhea" id="RHEA-COMP:18176"/>
        <dbReference type="ChEBI" id="CHEBI:15377"/>
        <dbReference type="ChEBI" id="CHEBI:132248"/>
        <dbReference type="ChEBI" id="CHEBI:192714"/>
        <dbReference type="ChEBI" id="CHEBI:192715"/>
        <dbReference type="EC" id="3.2.1.96"/>
    </reaction>
</comment>
<feature type="region of interest" description="Disordered" evidence="13">
    <location>
        <begin position="86"/>
        <end position="109"/>
    </location>
</feature>